<evidence type="ECO:0000259" key="6">
    <source>
        <dbReference type="Pfam" id="PF01509"/>
    </source>
</evidence>
<feature type="domain" description="tRNA pseudouridine synthase II TruB subfamily 1 C-terminal" evidence="7">
    <location>
        <begin position="242"/>
        <end position="300"/>
    </location>
</feature>
<dbReference type="SUPFAM" id="SSF55120">
    <property type="entry name" value="Pseudouridine synthase"/>
    <property type="match status" value="1"/>
</dbReference>
<accession>A0ABT7XR69</accession>
<keyword evidence="4 5" id="KW-0413">Isomerase</keyword>
<dbReference type="Pfam" id="PF01509">
    <property type="entry name" value="TruB_N"/>
    <property type="match status" value="1"/>
</dbReference>
<proteinExistence type="inferred from homology"/>
<dbReference type="InterPro" id="IPR015240">
    <property type="entry name" value="tRNA_sdUridine_synth_fam1_C"/>
</dbReference>
<comment type="catalytic activity">
    <reaction evidence="1 5">
        <text>uridine(55) in tRNA = pseudouridine(55) in tRNA</text>
        <dbReference type="Rhea" id="RHEA:42532"/>
        <dbReference type="Rhea" id="RHEA-COMP:10101"/>
        <dbReference type="Rhea" id="RHEA-COMP:10102"/>
        <dbReference type="ChEBI" id="CHEBI:65314"/>
        <dbReference type="ChEBI" id="CHEBI:65315"/>
        <dbReference type="EC" id="5.4.99.25"/>
    </reaction>
</comment>
<evidence type="ECO:0000313" key="9">
    <source>
        <dbReference type="EMBL" id="MDN0076282.1"/>
    </source>
</evidence>
<evidence type="ECO:0000256" key="2">
    <source>
        <dbReference type="ARBA" id="ARBA00005642"/>
    </source>
</evidence>
<comment type="function">
    <text evidence="5">Responsible for synthesis of pseudouridine from uracil-55 in the psi GC loop of transfer RNAs.</text>
</comment>
<dbReference type="InterPro" id="IPR036974">
    <property type="entry name" value="PUA_sf"/>
</dbReference>
<feature type="domain" description="tRNA pseudouridylate synthase B C-terminal" evidence="8">
    <location>
        <begin position="181"/>
        <end position="238"/>
    </location>
</feature>
<dbReference type="Gene3D" id="3.30.2350.10">
    <property type="entry name" value="Pseudouridine synthase"/>
    <property type="match status" value="1"/>
</dbReference>
<dbReference type="PANTHER" id="PTHR13767:SF2">
    <property type="entry name" value="PSEUDOURIDYLATE SYNTHASE TRUB1"/>
    <property type="match status" value="1"/>
</dbReference>
<dbReference type="HAMAP" id="MF_01080">
    <property type="entry name" value="TruB_bact"/>
    <property type="match status" value="1"/>
</dbReference>
<sequence length="306" mass="33367">MNEPRRPRRPVHGVILLDKPCGISSNSALQKARWLMNAAKAGHTGVLDPLATGLLPLCFGEATKFSSFLLDADKGYRATVKFGVLTTTGDSEGEVVRERPVAFDRAALEAAMAAFLGPISQVPPMYSALKHQGKALYEYARQGIEIERKAREVTIHSIELVEFAGDVAVIDVSCSKGTYIRTLAEDIGEALGCGAHLIGLRRTATAGFPLEQAITLEAIEAVPYEERLDLLLPVDVLVSHLPEVALDEQETGRFMHGQAVRVSEKHAIMSRFRVYRQATREFLGLAEARDESSLHPARLVASPLAE</sequence>
<dbReference type="SUPFAM" id="SSF88697">
    <property type="entry name" value="PUA domain-like"/>
    <property type="match status" value="1"/>
</dbReference>
<dbReference type="RefSeq" id="WP_289830959.1">
    <property type="nucleotide sequence ID" value="NZ_JAUEDK010000029.1"/>
</dbReference>
<reference evidence="9" key="1">
    <citation type="submission" date="2023-06" db="EMBL/GenBank/DDBJ databases">
        <authorList>
            <person name="Zhang S."/>
        </authorList>
    </citation>
    <scope>NUCLEOTIDE SEQUENCE</scope>
    <source>
        <strain evidence="9">SG2303</strain>
    </source>
</reference>
<evidence type="ECO:0000256" key="5">
    <source>
        <dbReference type="HAMAP-Rule" id="MF_01080"/>
    </source>
</evidence>
<protein>
    <recommendedName>
        <fullName evidence="5">tRNA pseudouridine synthase B</fullName>
        <ecNumber evidence="5">5.4.99.25</ecNumber>
    </recommendedName>
    <alternativeName>
        <fullName evidence="5">tRNA pseudouridine(55) synthase</fullName>
        <shortName evidence="5">Psi55 synthase</shortName>
    </alternativeName>
    <alternativeName>
        <fullName evidence="5">tRNA pseudouridylate synthase</fullName>
    </alternativeName>
    <alternativeName>
        <fullName evidence="5">tRNA-uridine isomerase</fullName>
    </alternativeName>
</protein>
<keyword evidence="10" id="KW-1185">Reference proteome</keyword>
<evidence type="ECO:0000256" key="4">
    <source>
        <dbReference type="ARBA" id="ARBA00023235"/>
    </source>
</evidence>
<dbReference type="InterPro" id="IPR014780">
    <property type="entry name" value="tRNA_psdUridine_synth_TruB"/>
</dbReference>
<feature type="domain" description="Pseudouridine synthase II N-terminal" evidence="6">
    <location>
        <begin position="33"/>
        <end position="180"/>
    </location>
</feature>
<dbReference type="Proteomes" id="UP001168540">
    <property type="component" value="Unassembled WGS sequence"/>
</dbReference>
<dbReference type="EC" id="5.4.99.25" evidence="5"/>
<dbReference type="CDD" id="cd02573">
    <property type="entry name" value="PseudoU_synth_EcTruB"/>
    <property type="match status" value="1"/>
</dbReference>
<evidence type="ECO:0000256" key="3">
    <source>
        <dbReference type="ARBA" id="ARBA00022694"/>
    </source>
</evidence>
<organism evidence="9 10">
    <name type="scientific">Crenobacter oryzisoli</name>
    <dbReference type="NCBI Taxonomy" id="3056844"/>
    <lineage>
        <taxon>Bacteria</taxon>
        <taxon>Pseudomonadati</taxon>
        <taxon>Pseudomonadota</taxon>
        <taxon>Betaproteobacteria</taxon>
        <taxon>Neisseriales</taxon>
        <taxon>Neisseriaceae</taxon>
        <taxon>Crenobacter</taxon>
    </lineage>
</organism>
<dbReference type="CDD" id="cd21152">
    <property type="entry name" value="PUA_TruB_bacterial"/>
    <property type="match status" value="1"/>
</dbReference>
<comment type="caution">
    <text evidence="9">The sequence shown here is derived from an EMBL/GenBank/DDBJ whole genome shotgun (WGS) entry which is preliminary data.</text>
</comment>
<dbReference type="Gene3D" id="2.30.130.10">
    <property type="entry name" value="PUA domain"/>
    <property type="match status" value="1"/>
</dbReference>
<dbReference type="EMBL" id="JAUEDK010000029">
    <property type="protein sequence ID" value="MDN0076282.1"/>
    <property type="molecule type" value="Genomic_DNA"/>
</dbReference>
<keyword evidence="3 5" id="KW-0819">tRNA processing</keyword>
<dbReference type="Pfam" id="PF09157">
    <property type="entry name" value="TruB-C_2"/>
    <property type="match status" value="1"/>
</dbReference>
<comment type="similarity">
    <text evidence="2 5">Belongs to the pseudouridine synthase TruB family. Type 1 subfamily.</text>
</comment>
<evidence type="ECO:0000313" key="10">
    <source>
        <dbReference type="Proteomes" id="UP001168540"/>
    </source>
</evidence>
<dbReference type="InterPro" id="IPR020103">
    <property type="entry name" value="PsdUridine_synth_cat_dom_sf"/>
</dbReference>
<name>A0ABT7XR69_9NEIS</name>
<dbReference type="NCBIfam" id="TIGR00431">
    <property type="entry name" value="TruB"/>
    <property type="match status" value="1"/>
</dbReference>
<evidence type="ECO:0000259" key="8">
    <source>
        <dbReference type="Pfam" id="PF16198"/>
    </source>
</evidence>
<dbReference type="PANTHER" id="PTHR13767">
    <property type="entry name" value="TRNA-PSEUDOURIDINE SYNTHASE"/>
    <property type="match status" value="1"/>
</dbReference>
<dbReference type="InterPro" id="IPR015947">
    <property type="entry name" value="PUA-like_sf"/>
</dbReference>
<dbReference type="Pfam" id="PF16198">
    <property type="entry name" value="TruB_C_2"/>
    <property type="match status" value="1"/>
</dbReference>
<dbReference type="InterPro" id="IPR002501">
    <property type="entry name" value="PsdUridine_synth_N"/>
</dbReference>
<gene>
    <name evidence="5 9" type="primary">truB</name>
    <name evidence="9" type="ORF">QU481_15450</name>
</gene>
<evidence type="ECO:0000256" key="1">
    <source>
        <dbReference type="ARBA" id="ARBA00000385"/>
    </source>
</evidence>
<dbReference type="InterPro" id="IPR032819">
    <property type="entry name" value="TruB_C"/>
</dbReference>
<feature type="active site" description="Nucleophile" evidence="5">
    <location>
        <position position="48"/>
    </location>
</feature>
<dbReference type="GO" id="GO:0160148">
    <property type="term" value="F:tRNA pseudouridine(55) synthase activity"/>
    <property type="evidence" value="ECO:0007669"/>
    <property type="project" value="UniProtKB-EC"/>
</dbReference>
<evidence type="ECO:0000259" key="7">
    <source>
        <dbReference type="Pfam" id="PF09157"/>
    </source>
</evidence>